<keyword evidence="1" id="KW-0472">Membrane</keyword>
<dbReference type="RefSeq" id="WP_078772098.1">
    <property type="nucleotide sequence ID" value="NZ_CBCSBR010000009.1"/>
</dbReference>
<dbReference type="InterPro" id="IPR025698">
    <property type="entry name" value="2TM_dom"/>
</dbReference>
<keyword evidence="1" id="KW-1133">Transmembrane helix</keyword>
<feature type="transmembrane region" description="Helical" evidence="1">
    <location>
        <begin position="64"/>
        <end position="87"/>
    </location>
</feature>
<accession>A0A1T3MFL0</accession>
<protein>
    <recommendedName>
        <fullName evidence="2">2TM domain-containing protein</fullName>
    </recommendedName>
</protein>
<keyword evidence="4" id="KW-1185">Reference proteome</keyword>
<name>A0A1T3MFL0_9FLAO</name>
<keyword evidence="1" id="KW-0812">Transmembrane</keyword>
<feature type="domain" description="2TM" evidence="2">
    <location>
        <begin position="21"/>
        <end position="100"/>
    </location>
</feature>
<evidence type="ECO:0000313" key="3">
    <source>
        <dbReference type="EMBL" id="OPC63448.1"/>
    </source>
</evidence>
<sequence>MKDYFNNDSESFSDKEIGFLEAKRKVKEIRGFYIHFLIYLTVNVIILISNFYEYHQIGWTNIYVPVLWGVVILIHAGSVFLPGIIFGNDWEKKKIKKLMEKYKSQKKYD</sequence>
<proteinExistence type="predicted"/>
<feature type="transmembrane region" description="Helical" evidence="1">
    <location>
        <begin position="32"/>
        <end position="52"/>
    </location>
</feature>
<comment type="caution">
    <text evidence="3">The sequence shown here is derived from an EMBL/GenBank/DDBJ whole genome shotgun (WGS) entry which is preliminary data.</text>
</comment>
<organism evidence="3 4">
    <name type="scientific">Elizabethkingia occulta</name>
    <dbReference type="NCBI Taxonomy" id="1867263"/>
    <lineage>
        <taxon>Bacteria</taxon>
        <taxon>Pseudomonadati</taxon>
        <taxon>Bacteroidota</taxon>
        <taxon>Flavobacteriia</taxon>
        <taxon>Flavobacteriales</taxon>
        <taxon>Weeksellaceae</taxon>
        <taxon>Elizabethkingia</taxon>
    </lineage>
</organism>
<dbReference type="AlphaFoldDB" id="A0A1T3MFL0"/>
<dbReference type="Proteomes" id="UP000190813">
    <property type="component" value="Unassembled WGS sequence"/>
</dbReference>
<dbReference type="EMBL" id="MAHX01000016">
    <property type="protein sequence ID" value="OPC63448.1"/>
    <property type="molecule type" value="Genomic_DNA"/>
</dbReference>
<evidence type="ECO:0000259" key="2">
    <source>
        <dbReference type="Pfam" id="PF13239"/>
    </source>
</evidence>
<gene>
    <name evidence="3" type="ORF">BAZ10_05020</name>
</gene>
<reference evidence="3 4" key="1">
    <citation type="submission" date="2016-06" db="EMBL/GenBank/DDBJ databases">
        <title>Revisiting the taxonomy of the Elizabethkingia Genus based on Whole-Genome Sequencing, Optical Mapping, and MALDI-TOF.</title>
        <authorList>
            <person name="Nicholson A.C."/>
        </authorList>
    </citation>
    <scope>NUCLEOTIDE SEQUENCE [LARGE SCALE GENOMIC DNA]</scope>
    <source>
        <strain evidence="3 4">G4070</strain>
    </source>
</reference>
<evidence type="ECO:0000256" key="1">
    <source>
        <dbReference type="SAM" id="Phobius"/>
    </source>
</evidence>
<evidence type="ECO:0000313" key="4">
    <source>
        <dbReference type="Proteomes" id="UP000190813"/>
    </source>
</evidence>
<dbReference type="Pfam" id="PF13239">
    <property type="entry name" value="2TM"/>
    <property type="match status" value="1"/>
</dbReference>